<gene>
    <name evidence="1" type="ORF">MNBD_NITROSPINAE05-1202</name>
</gene>
<evidence type="ECO:0000313" key="1">
    <source>
        <dbReference type="EMBL" id="VAX31512.1"/>
    </source>
</evidence>
<name>A0A3B1CT12_9ZZZZ</name>
<sequence>MDPKEGRAHLNYLLTLNIRQEEAFGPLALAFIKEHDLDQMGLSPEEQFTILMATIQALAPEPKRYNLKLELLDKAKKLLGRSKFFNRELDLRLDLDIKKTQAEIDIYNKAMRPEREEGAPPPELNRQKLIVQTDAPEYFLNIAPKRATSYYQEKFGLSKKAKTGQHFSGSPRKFDPDNPDVQKEFSGACAPFMNARSNAFHLMLPFDLKISKKPDESLDAIVRIFYCKPGYSFPLAYEMGKLISQQDGQVLDIAMDDPNLLFVSASKVKEKEFTNPPEDARPDVPPELAYPVSVIERSGTLGPFFQIVTHFKVWFDASVVSLLIQGAPDLYEYGLQGGSGLMTRSHASDKVENYAEGQRNPILENLSFNYVNIHLQLSPGTDTAFVPFNTPLFTVHPVLNRQSCKLEDIQKIR</sequence>
<organism evidence="1">
    <name type="scientific">hydrothermal vent metagenome</name>
    <dbReference type="NCBI Taxonomy" id="652676"/>
    <lineage>
        <taxon>unclassified sequences</taxon>
        <taxon>metagenomes</taxon>
        <taxon>ecological metagenomes</taxon>
    </lineage>
</organism>
<dbReference type="AlphaFoldDB" id="A0A3B1CT12"/>
<accession>A0A3B1CT12</accession>
<dbReference type="EMBL" id="UOGG01000161">
    <property type="protein sequence ID" value="VAX31512.1"/>
    <property type="molecule type" value="Genomic_DNA"/>
</dbReference>
<protein>
    <submittedName>
        <fullName evidence="1">Uncharacterized protein</fullName>
    </submittedName>
</protein>
<reference evidence="1" key="1">
    <citation type="submission" date="2018-06" db="EMBL/GenBank/DDBJ databases">
        <authorList>
            <person name="Zhirakovskaya E."/>
        </authorList>
    </citation>
    <scope>NUCLEOTIDE SEQUENCE</scope>
</reference>
<proteinExistence type="predicted"/>